<protein>
    <submittedName>
        <fullName evidence="1">Uncharacterized protein</fullName>
    </submittedName>
</protein>
<evidence type="ECO:0000313" key="1">
    <source>
        <dbReference type="EMBL" id="TET45973.1"/>
    </source>
</evidence>
<dbReference type="PROSITE" id="PS51257">
    <property type="entry name" value="PROKAR_LIPOPROTEIN"/>
    <property type="match status" value="1"/>
</dbReference>
<dbReference type="AlphaFoldDB" id="A0A523UTT6"/>
<reference evidence="1 2" key="1">
    <citation type="submission" date="2019-03" db="EMBL/GenBank/DDBJ databases">
        <title>Metabolic potential of uncultured bacteria and archaea associated with petroleum seepage in deep-sea sediments.</title>
        <authorList>
            <person name="Dong X."/>
            <person name="Hubert C."/>
        </authorList>
    </citation>
    <scope>NUCLEOTIDE SEQUENCE [LARGE SCALE GENOMIC DNA]</scope>
    <source>
        <strain evidence="1">E44_bin18</strain>
    </source>
</reference>
<evidence type="ECO:0000313" key="2">
    <source>
        <dbReference type="Proteomes" id="UP000315525"/>
    </source>
</evidence>
<accession>A0A523UTT6</accession>
<organism evidence="1 2">
    <name type="scientific">candidate division TA06 bacterium</name>
    <dbReference type="NCBI Taxonomy" id="2250710"/>
    <lineage>
        <taxon>Bacteria</taxon>
        <taxon>Bacteria division TA06</taxon>
    </lineage>
</organism>
<sequence>MRQFPTTVLVFSCLIAFCGCTQEMTEEEKAAETGRIMARAFVEELAKLARESLKKADAEEAGRALARAFADELQKLAEDSFKEKELRSNMHRTQLALEDFSTMAEGAYPVERHQTVRDVLVALGFPRMEKANKSIDTLLPSSFQNPFSEKLPALSVSHKDPPDWSLELLGQVIWVPVKVYVPKQGTPGRVARGYKIYGAGPLGLLDFVLEYSQ</sequence>
<comment type="caution">
    <text evidence="1">The sequence shown here is derived from an EMBL/GenBank/DDBJ whole genome shotgun (WGS) entry which is preliminary data.</text>
</comment>
<gene>
    <name evidence="1" type="ORF">E3J62_05400</name>
</gene>
<dbReference type="Proteomes" id="UP000315525">
    <property type="component" value="Unassembled WGS sequence"/>
</dbReference>
<name>A0A523UTT6_UNCT6</name>
<proteinExistence type="predicted"/>
<dbReference type="EMBL" id="SOJN01000070">
    <property type="protein sequence ID" value="TET45973.1"/>
    <property type="molecule type" value="Genomic_DNA"/>
</dbReference>